<sequence length="575" mass="63066">MKLFKKTSLDTADPTDTAALPLPKAFAWLARFRPLLEKRGIQFDQLRLILATKGLLAARESSGLGSMFNKRKRGQDASIKTAFLWNLFFGLILGLLMFLPTSILTTFTLFMTIQLLTSFLAILTTYSSLILDPRDRSVFASRGVNDQTLSFARLINICFYLGMTLLAMGGPGLVMAGIHYGPVVALGGLIGLLLSGVLSLVMALFVYLLVLRFFDGERLRNMLNLVQILLMIGIYVGGQLPNLLPRSMSLFGMSISGQFNWLFLPAVPAWFVGLPMLFAGQVTVLSLTLTALSVVVPIALTLVFLHFSGVFEAYLEKLNQGDARTRKLGWWFRGVSALLTRPGEERTYFTLGWRVLGSERDYKLRVYPQLAYGIILPLIFVGGGLRDMPFSSAKHFIAYAGIGVIVALAPALVNLRFSSQPQAMAIFQYVPFTTHGLLLRGVVKAMFARLFLPPLLFITILTTALGGFDALLAGIAVIIFTYGMTLMMGWPLVGSQFPFASVYSANANFSGGALGFASIFFGVIIAMIVIGIGGFLGGWLFPLGLIVLGLTLGMLLGHFYRTNLRYELKIKTTQE</sequence>
<feature type="transmembrane region" description="Helical" evidence="1">
    <location>
        <begin position="82"/>
        <end position="103"/>
    </location>
</feature>
<organism evidence="2 3">
    <name type="scientific">Lacticaseibacillus paracasei NRIC 0644</name>
    <dbReference type="NCBI Taxonomy" id="1435038"/>
    <lineage>
        <taxon>Bacteria</taxon>
        <taxon>Bacillati</taxon>
        <taxon>Bacillota</taxon>
        <taxon>Bacilli</taxon>
        <taxon>Lactobacillales</taxon>
        <taxon>Lactobacillaceae</taxon>
        <taxon>Lacticaseibacillus</taxon>
    </lineage>
</organism>
<keyword evidence="1" id="KW-0812">Transmembrane</keyword>
<dbReference type="AlphaFoldDB" id="A0A0C9Q0M6"/>
<keyword evidence="1" id="KW-1133">Transmembrane helix</keyword>
<feature type="transmembrane region" description="Helical" evidence="1">
    <location>
        <begin position="109"/>
        <end position="131"/>
    </location>
</feature>
<feature type="transmembrane region" description="Helical" evidence="1">
    <location>
        <begin position="513"/>
        <end position="533"/>
    </location>
</feature>
<feature type="transmembrane region" description="Helical" evidence="1">
    <location>
        <begin position="397"/>
        <end position="417"/>
    </location>
</feature>
<dbReference type="Proteomes" id="UP000032552">
    <property type="component" value="Unassembled WGS sequence"/>
</dbReference>
<accession>A0A0C9Q0M6</accession>
<feature type="transmembrane region" description="Helical" evidence="1">
    <location>
        <begin position="261"/>
        <end position="280"/>
    </location>
</feature>
<dbReference type="EMBL" id="BAYM01000389">
    <property type="protein sequence ID" value="GAN37969.1"/>
    <property type="molecule type" value="Genomic_DNA"/>
</dbReference>
<evidence type="ECO:0000256" key="1">
    <source>
        <dbReference type="SAM" id="Phobius"/>
    </source>
</evidence>
<proteinExistence type="predicted"/>
<dbReference type="RefSeq" id="WP_003601324.1">
    <property type="nucleotide sequence ID" value="NZ_BAYM01000389.1"/>
</dbReference>
<feature type="transmembrane region" description="Helical" evidence="1">
    <location>
        <begin position="423"/>
        <end position="443"/>
    </location>
</feature>
<keyword evidence="1" id="KW-0472">Membrane</keyword>
<feature type="transmembrane region" description="Helical" evidence="1">
    <location>
        <begin position="287"/>
        <end position="307"/>
    </location>
</feature>
<evidence type="ECO:0000313" key="3">
    <source>
        <dbReference type="Proteomes" id="UP000032552"/>
    </source>
</evidence>
<feature type="transmembrane region" description="Helical" evidence="1">
    <location>
        <begin position="151"/>
        <end position="178"/>
    </location>
</feature>
<evidence type="ECO:0000313" key="2">
    <source>
        <dbReference type="EMBL" id="GAN37969.1"/>
    </source>
</evidence>
<feature type="transmembrane region" description="Helical" evidence="1">
    <location>
        <begin position="184"/>
        <end position="210"/>
    </location>
</feature>
<reference evidence="3" key="1">
    <citation type="submission" date="2014-05" db="EMBL/GenBank/DDBJ databases">
        <title>Whole genome sequencing of Lactobacillus casei NRIC0644.</title>
        <authorList>
            <person name="Atarashi H."/>
            <person name="Yoshida Y."/>
            <person name="Fujimura S."/>
            <person name="Tanaka N."/>
            <person name="Shiwa Y."/>
            <person name="Yoshikawa H."/>
            <person name="Okada S."/>
            <person name="Nakagawa J."/>
        </authorList>
    </citation>
    <scope>NUCLEOTIDE SEQUENCE [LARGE SCALE GENOMIC DNA]</scope>
    <source>
        <strain evidence="3">NRIC0644</strain>
    </source>
</reference>
<protein>
    <submittedName>
        <fullName evidence="2">Uncharacterized protein</fullName>
    </submittedName>
</protein>
<feature type="transmembrane region" description="Helical" evidence="1">
    <location>
        <begin position="366"/>
        <end position="385"/>
    </location>
</feature>
<feature type="transmembrane region" description="Helical" evidence="1">
    <location>
        <begin position="450"/>
        <end position="468"/>
    </location>
</feature>
<gene>
    <name evidence="2" type="ORF">LC0644_2558</name>
</gene>
<feature type="transmembrane region" description="Helical" evidence="1">
    <location>
        <begin position="222"/>
        <end position="241"/>
    </location>
</feature>
<comment type="caution">
    <text evidence="2">The sequence shown here is derived from an EMBL/GenBank/DDBJ whole genome shotgun (WGS) entry which is preliminary data.</text>
</comment>
<name>A0A0C9Q0M6_LACPA</name>
<feature type="transmembrane region" description="Helical" evidence="1">
    <location>
        <begin position="474"/>
        <end position="493"/>
    </location>
</feature>
<feature type="transmembrane region" description="Helical" evidence="1">
    <location>
        <begin position="539"/>
        <end position="560"/>
    </location>
</feature>